<keyword evidence="4 7" id="KW-0812">Transmembrane</keyword>
<feature type="transmembrane region" description="Helical" evidence="7">
    <location>
        <begin position="224"/>
        <end position="245"/>
    </location>
</feature>
<evidence type="ECO:0000256" key="3">
    <source>
        <dbReference type="ARBA" id="ARBA00022475"/>
    </source>
</evidence>
<evidence type="ECO:0000256" key="5">
    <source>
        <dbReference type="ARBA" id="ARBA00022989"/>
    </source>
</evidence>
<evidence type="ECO:0000313" key="8">
    <source>
        <dbReference type="EMBL" id="RKE97213.1"/>
    </source>
</evidence>
<organism evidence="8 9">
    <name type="scientific">Sulfitobacter guttiformis</name>
    <dbReference type="NCBI Taxonomy" id="74349"/>
    <lineage>
        <taxon>Bacteria</taxon>
        <taxon>Pseudomonadati</taxon>
        <taxon>Pseudomonadota</taxon>
        <taxon>Alphaproteobacteria</taxon>
        <taxon>Rhodobacterales</taxon>
        <taxon>Roseobacteraceae</taxon>
        <taxon>Sulfitobacter</taxon>
    </lineage>
</organism>
<evidence type="ECO:0008006" key="10">
    <source>
        <dbReference type="Google" id="ProtNLM"/>
    </source>
</evidence>
<dbReference type="STRING" id="1443111.Z949_3836"/>
<feature type="transmembrane region" description="Helical" evidence="7">
    <location>
        <begin position="166"/>
        <end position="187"/>
    </location>
</feature>
<dbReference type="OrthoDB" id="9805563at2"/>
<dbReference type="RefSeq" id="WP_025064139.1">
    <property type="nucleotide sequence ID" value="NZ_RAQK01000001.1"/>
</dbReference>
<reference evidence="8 9" key="1">
    <citation type="submission" date="2018-09" db="EMBL/GenBank/DDBJ databases">
        <title>Genomic Encyclopedia of Archaeal and Bacterial Type Strains, Phase II (KMG-II): from individual species to whole genera.</title>
        <authorList>
            <person name="Goeker M."/>
        </authorList>
    </citation>
    <scope>NUCLEOTIDE SEQUENCE [LARGE SCALE GENOMIC DNA]</scope>
    <source>
        <strain evidence="8 9">DSM 11458</strain>
    </source>
</reference>
<feature type="transmembrane region" description="Helical" evidence="7">
    <location>
        <begin position="193"/>
        <end position="212"/>
    </location>
</feature>
<feature type="transmembrane region" description="Helical" evidence="7">
    <location>
        <begin position="64"/>
        <end position="85"/>
    </location>
</feature>
<dbReference type="PANTHER" id="PTHR36838:SF4">
    <property type="entry name" value="AUXIN EFFLUX CARRIER FAMILY PROTEIN"/>
    <property type="match status" value="1"/>
</dbReference>
<dbReference type="Pfam" id="PF03547">
    <property type="entry name" value="Mem_trans"/>
    <property type="match status" value="1"/>
</dbReference>
<dbReference type="Proteomes" id="UP000284407">
    <property type="component" value="Unassembled WGS sequence"/>
</dbReference>
<feature type="transmembrane region" description="Helical" evidence="7">
    <location>
        <begin position="251"/>
        <end position="270"/>
    </location>
</feature>
<proteinExistence type="predicted"/>
<dbReference type="EMBL" id="RAQK01000001">
    <property type="protein sequence ID" value="RKE97213.1"/>
    <property type="molecule type" value="Genomic_DNA"/>
</dbReference>
<dbReference type="PANTHER" id="PTHR36838">
    <property type="entry name" value="AUXIN EFFLUX CARRIER FAMILY PROTEIN"/>
    <property type="match status" value="1"/>
</dbReference>
<dbReference type="GO" id="GO:0055085">
    <property type="term" value="P:transmembrane transport"/>
    <property type="evidence" value="ECO:0007669"/>
    <property type="project" value="InterPro"/>
</dbReference>
<keyword evidence="3" id="KW-1003">Cell membrane</keyword>
<evidence type="ECO:0000256" key="7">
    <source>
        <dbReference type="SAM" id="Phobius"/>
    </source>
</evidence>
<accession>A0A420DSS7</accession>
<evidence type="ECO:0000256" key="4">
    <source>
        <dbReference type="ARBA" id="ARBA00022692"/>
    </source>
</evidence>
<comment type="caution">
    <text evidence="8">The sequence shown here is derived from an EMBL/GenBank/DDBJ whole genome shotgun (WGS) entry which is preliminary data.</text>
</comment>
<dbReference type="AlphaFoldDB" id="A0A420DSS7"/>
<keyword evidence="2" id="KW-0813">Transport</keyword>
<dbReference type="InterPro" id="IPR004776">
    <property type="entry name" value="Mem_transp_PIN-like"/>
</dbReference>
<dbReference type="GO" id="GO:0016020">
    <property type="term" value="C:membrane"/>
    <property type="evidence" value="ECO:0007669"/>
    <property type="project" value="UniProtKB-SubCell"/>
</dbReference>
<feature type="transmembrane region" description="Helical" evidence="7">
    <location>
        <begin position="37"/>
        <end position="52"/>
    </location>
</feature>
<protein>
    <recommendedName>
        <fullName evidence="10">AEC family transporter</fullName>
    </recommendedName>
</protein>
<feature type="transmembrane region" description="Helical" evidence="7">
    <location>
        <begin position="279"/>
        <end position="301"/>
    </location>
</feature>
<evidence type="ECO:0000256" key="2">
    <source>
        <dbReference type="ARBA" id="ARBA00022448"/>
    </source>
</evidence>
<evidence type="ECO:0000313" key="9">
    <source>
        <dbReference type="Proteomes" id="UP000284407"/>
    </source>
</evidence>
<evidence type="ECO:0000256" key="6">
    <source>
        <dbReference type="ARBA" id="ARBA00023136"/>
    </source>
</evidence>
<evidence type="ECO:0000256" key="1">
    <source>
        <dbReference type="ARBA" id="ARBA00004141"/>
    </source>
</evidence>
<gene>
    <name evidence="8" type="ORF">C8N30_1808</name>
</gene>
<feature type="transmembrane region" description="Helical" evidence="7">
    <location>
        <begin position="122"/>
        <end position="145"/>
    </location>
</feature>
<sequence>MSLALSVLPLLLILVAGYALAKSDIIPRTQWDAIETLSFRGLIPATLILAIAQSDLSLERFGGFGLALVGTLAVITGLALSLRLLPNARLGNPAFTSLFQGSIRWNAFVALAAAEQFLSGGLALMAVAIAVLIPLINVTCIVVLAAFGPSKASVSKVLSTLSRNPLVQACVIGLTLNLGGISLPVPLAEAFDMIGRGALGVGLLAVGAGISLRRLTRLDWRVCLGAFMRPVVASCVFVAMGLLLGLSGVQIFAGVLVFAAPAASNGYIVAKQMGGDANLYADIMTWQVVLSLLVLPMWAHILL</sequence>
<comment type="subcellular location">
    <subcellularLocation>
        <location evidence="1">Membrane</location>
        <topology evidence="1">Multi-pass membrane protein</topology>
    </subcellularLocation>
</comment>
<name>A0A420DSS7_9RHOB</name>
<keyword evidence="9" id="KW-1185">Reference proteome</keyword>
<keyword evidence="5 7" id="KW-1133">Transmembrane helix</keyword>
<keyword evidence="6 7" id="KW-0472">Membrane</keyword>